<dbReference type="RefSeq" id="WP_148059510.1">
    <property type="nucleotide sequence ID" value="NZ_RKHQ01000001.1"/>
</dbReference>
<dbReference type="PANTHER" id="PTHR43685:SF3">
    <property type="entry name" value="SLR2126 PROTEIN"/>
    <property type="match status" value="1"/>
</dbReference>
<feature type="transmembrane region" description="Helical" evidence="2">
    <location>
        <begin position="432"/>
        <end position="450"/>
    </location>
</feature>
<feature type="region of interest" description="Disordered" evidence="1">
    <location>
        <begin position="558"/>
        <end position="579"/>
    </location>
</feature>
<feature type="transmembrane region" description="Helical" evidence="2">
    <location>
        <begin position="740"/>
        <end position="758"/>
    </location>
</feature>
<keyword evidence="2" id="KW-1133">Transmembrane helix</keyword>
<feature type="compositionally biased region" description="Low complexity" evidence="1">
    <location>
        <begin position="563"/>
        <end position="575"/>
    </location>
</feature>
<dbReference type="PANTHER" id="PTHR43685">
    <property type="entry name" value="GLYCOSYLTRANSFERASE"/>
    <property type="match status" value="1"/>
</dbReference>
<feature type="transmembrane region" description="Helical" evidence="2">
    <location>
        <begin position="778"/>
        <end position="799"/>
    </location>
</feature>
<name>A0A3N2D7H8_9MICO</name>
<keyword evidence="3" id="KW-0808">Transferase</keyword>
<feature type="transmembrane region" description="Helical" evidence="2">
    <location>
        <begin position="375"/>
        <end position="397"/>
    </location>
</feature>
<gene>
    <name evidence="3" type="ORF">EDD28_0293</name>
</gene>
<feature type="transmembrane region" description="Helical" evidence="2">
    <location>
        <begin position="491"/>
        <end position="508"/>
    </location>
</feature>
<feature type="transmembrane region" description="Helical" evidence="2">
    <location>
        <begin position="257"/>
        <end position="276"/>
    </location>
</feature>
<organism evidence="3 4">
    <name type="scientific">Salana multivorans</name>
    <dbReference type="NCBI Taxonomy" id="120377"/>
    <lineage>
        <taxon>Bacteria</taxon>
        <taxon>Bacillati</taxon>
        <taxon>Actinomycetota</taxon>
        <taxon>Actinomycetes</taxon>
        <taxon>Micrococcales</taxon>
        <taxon>Beutenbergiaceae</taxon>
        <taxon>Salana</taxon>
    </lineage>
</organism>
<dbReference type="SUPFAM" id="SSF53448">
    <property type="entry name" value="Nucleotide-diphospho-sugar transferases"/>
    <property type="match status" value="1"/>
</dbReference>
<feature type="transmembrane region" description="Helical" evidence="2">
    <location>
        <begin position="820"/>
        <end position="839"/>
    </location>
</feature>
<comment type="caution">
    <text evidence="3">The sequence shown here is derived from an EMBL/GenBank/DDBJ whole genome shotgun (WGS) entry which is preliminary data.</text>
</comment>
<evidence type="ECO:0000256" key="2">
    <source>
        <dbReference type="SAM" id="Phobius"/>
    </source>
</evidence>
<sequence>MLALVVTRGVSPWLPDALRALAASRRAPERVVVAVVDPGAVVAVSTLCQESGLAHADVVPAAGAATFGAAARAVLDRFPATRNQWLWLLHDDAAPTPTALTAQLAAVEQAQSVVIVGAKNVEWNAPDELISVGVGMTPSGRRFTAMEESEIDQGQYDDRSDVLAVPLAGALVRRDVWDALGGPDPALGPYGDGADLTRRARLAGHRVVVAPRAVVRHARASYLSLRSPEHGPPGPSAEPDTERSWAARRQAVLHSRLAGTSGVGFVLAFLGMYLLAPVRALGRVATKEFGLIGAELRSPFVATARLGAVFRARSRARATAVLPRRVLRPLQVGLGARLAVWRDARLQAAASRRAARARSELEIAEAAALARKRRWVLLGVAVLTVGVAAVALAPLIFAGPLTGGGLLPVSSDVHRLWQDAVSPWLAVGDGHALLAQPFLLVLAGLTVLLGGLWGTPVWVAVTVLLVGAVPLAGLGAWFAAGAATRSRAARAWAALAWALMPPLLLGVSQGRIGAVLAHVTLPWVALGIARALGVQARDVILSGMVGARRVHVSETDDADGRVDGAVGDPAGDPAASSIEPTARRRPAGSIAAAAAAGLVLAVASAGAPVLLPLSIAVVVVLLVLLPRRVRGRARLLLVPLPSIMLLGPWLAAPFTATEEAGALDVALRRLLGEAGVPVAYTQAAPWQSLLLWPSDPTAESVTAPLTGSLLVLAIATGASVLVGALVALLRSGPRAPGVRLAWLVAVLGLAAALLLPLVPVGTVSGADTAGLAQPVADAWPGPALSLLLLGLLVAGTCAIDGARDRLAEASFGWRQASGGILALVLGAGVGLAGAGWIALLRTPDAVLVEARGDRPVPALGLQVQDSAAASRVLSILPTAEGLDVQLWRADGPQLLDAALASDALTGSLLDPTTTAPDAATQSLAVAVSQLTVSADEAVPGLVEHAIAAVVVPPAGSAVRPGVDETAAATLAAALDGTAGLERVTTNASGTVWRVVATDGVARVRVLDAESALPSDTVENAGPDLPVGALASEAVTARGSLAPSPDERVVVLADRAAPGWRATLDGRELETRTWGWQQAFTVPADASGTVRIEYDDPARTAWGWAQGIVLGLVALLALPTRRREDA</sequence>
<feature type="transmembrane region" description="Helical" evidence="2">
    <location>
        <begin position="709"/>
        <end position="728"/>
    </location>
</feature>
<evidence type="ECO:0000256" key="1">
    <source>
        <dbReference type="SAM" id="MobiDB-lite"/>
    </source>
</evidence>
<proteinExistence type="predicted"/>
<dbReference type="AlphaFoldDB" id="A0A3N2D7H8"/>
<evidence type="ECO:0000313" key="3">
    <source>
        <dbReference type="EMBL" id="ROR95731.1"/>
    </source>
</evidence>
<dbReference type="Proteomes" id="UP000275356">
    <property type="component" value="Unassembled WGS sequence"/>
</dbReference>
<reference evidence="3 4" key="1">
    <citation type="submission" date="2018-11" db="EMBL/GenBank/DDBJ databases">
        <title>Sequencing the genomes of 1000 actinobacteria strains.</title>
        <authorList>
            <person name="Klenk H.-P."/>
        </authorList>
    </citation>
    <scope>NUCLEOTIDE SEQUENCE [LARGE SCALE GENOMIC DNA]</scope>
    <source>
        <strain evidence="3 4">DSM 13521</strain>
    </source>
</reference>
<dbReference type="InterPro" id="IPR029044">
    <property type="entry name" value="Nucleotide-diphossugar_trans"/>
</dbReference>
<feature type="transmembrane region" description="Helical" evidence="2">
    <location>
        <begin position="457"/>
        <end position="479"/>
    </location>
</feature>
<protein>
    <submittedName>
        <fullName evidence="3">GT2 family glycosyltransferase</fullName>
    </submittedName>
</protein>
<evidence type="ECO:0000313" key="4">
    <source>
        <dbReference type="Proteomes" id="UP000275356"/>
    </source>
</evidence>
<dbReference type="EMBL" id="RKHQ01000001">
    <property type="protein sequence ID" value="ROR95731.1"/>
    <property type="molecule type" value="Genomic_DNA"/>
</dbReference>
<dbReference type="InterPro" id="IPR050834">
    <property type="entry name" value="Glycosyltransf_2"/>
</dbReference>
<keyword evidence="2" id="KW-0472">Membrane</keyword>
<keyword evidence="2" id="KW-0812">Transmembrane</keyword>
<dbReference type="GO" id="GO:0016740">
    <property type="term" value="F:transferase activity"/>
    <property type="evidence" value="ECO:0007669"/>
    <property type="project" value="UniProtKB-KW"/>
</dbReference>
<feature type="region of interest" description="Disordered" evidence="1">
    <location>
        <begin position="224"/>
        <end position="243"/>
    </location>
</feature>
<accession>A0A3N2D7H8</accession>
<dbReference type="Gene3D" id="3.90.550.10">
    <property type="entry name" value="Spore Coat Polysaccharide Biosynthesis Protein SpsA, Chain A"/>
    <property type="match status" value="1"/>
</dbReference>
<dbReference type="Pfam" id="PF13641">
    <property type="entry name" value="Glyco_tranf_2_3"/>
    <property type="match status" value="1"/>
</dbReference>
<dbReference type="OrthoDB" id="3734530at2"/>
<feature type="transmembrane region" description="Helical" evidence="2">
    <location>
        <begin position="609"/>
        <end position="626"/>
    </location>
</feature>
<keyword evidence="4" id="KW-1185">Reference proteome</keyword>
<feature type="transmembrane region" description="Helical" evidence="2">
    <location>
        <begin position="633"/>
        <end position="651"/>
    </location>
</feature>